<feature type="region of interest" description="Disordered" evidence="1">
    <location>
        <begin position="59"/>
        <end position="85"/>
    </location>
</feature>
<keyword evidence="3" id="KW-1185">Reference proteome</keyword>
<dbReference type="AlphaFoldDB" id="A0AA88DA11"/>
<evidence type="ECO:0000313" key="3">
    <source>
        <dbReference type="Proteomes" id="UP001187192"/>
    </source>
</evidence>
<evidence type="ECO:0000256" key="1">
    <source>
        <dbReference type="SAM" id="MobiDB-lite"/>
    </source>
</evidence>
<name>A0AA88DA11_FICCA</name>
<reference evidence="2" key="1">
    <citation type="submission" date="2023-07" db="EMBL/GenBank/DDBJ databases">
        <title>draft genome sequence of fig (Ficus carica).</title>
        <authorList>
            <person name="Takahashi T."/>
            <person name="Nishimura K."/>
        </authorList>
    </citation>
    <scope>NUCLEOTIDE SEQUENCE</scope>
</reference>
<organism evidence="2 3">
    <name type="scientific">Ficus carica</name>
    <name type="common">Common fig</name>
    <dbReference type="NCBI Taxonomy" id="3494"/>
    <lineage>
        <taxon>Eukaryota</taxon>
        <taxon>Viridiplantae</taxon>
        <taxon>Streptophyta</taxon>
        <taxon>Embryophyta</taxon>
        <taxon>Tracheophyta</taxon>
        <taxon>Spermatophyta</taxon>
        <taxon>Magnoliopsida</taxon>
        <taxon>eudicotyledons</taxon>
        <taxon>Gunneridae</taxon>
        <taxon>Pentapetalae</taxon>
        <taxon>rosids</taxon>
        <taxon>fabids</taxon>
        <taxon>Rosales</taxon>
        <taxon>Moraceae</taxon>
        <taxon>Ficeae</taxon>
        <taxon>Ficus</taxon>
    </lineage>
</organism>
<dbReference type="EMBL" id="BTGU01000025">
    <property type="protein sequence ID" value="GMN47442.1"/>
    <property type="molecule type" value="Genomic_DNA"/>
</dbReference>
<dbReference type="Proteomes" id="UP001187192">
    <property type="component" value="Unassembled WGS sequence"/>
</dbReference>
<accession>A0AA88DA11</accession>
<protein>
    <submittedName>
        <fullName evidence="2">Uncharacterized protein</fullName>
    </submittedName>
</protein>
<comment type="caution">
    <text evidence="2">The sequence shown here is derived from an EMBL/GenBank/DDBJ whole genome shotgun (WGS) entry which is preliminary data.</text>
</comment>
<proteinExistence type="predicted"/>
<gene>
    <name evidence="2" type="ORF">TIFTF001_016618</name>
</gene>
<evidence type="ECO:0000313" key="2">
    <source>
        <dbReference type="EMBL" id="GMN47442.1"/>
    </source>
</evidence>
<feature type="compositionally biased region" description="Basic and acidic residues" evidence="1">
    <location>
        <begin position="59"/>
        <end position="78"/>
    </location>
</feature>
<sequence>MPTLLSRLCQISVEDSSLSSSTEIGSGFCKAMAILFGCFEIKIGSPKVDEALTRDIVQRPQDCENRDENREESHEENRAIPPAMS</sequence>